<dbReference type="Gene3D" id="1.10.287.140">
    <property type="match status" value="1"/>
</dbReference>
<dbReference type="SUPFAM" id="SSF51735">
    <property type="entry name" value="NAD(P)-binding Rossmann-fold domains"/>
    <property type="match status" value="1"/>
</dbReference>
<keyword evidence="2 5" id="KW-0560">Oxidoreductase</keyword>
<reference evidence="8 9" key="1">
    <citation type="submission" date="2024-07" db="EMBL/GenBank/DDBJ databases">
        <title>Enhanced genomic and transcriptomic resources for Trichinella pseudospiralis and T. spiralis underpin the discovery of pronounced molecular differences between stages and species.</title>
        <authorList>
            <person name="Pasi K.K."/>
            <person name="La Rosa G."/>
            <person name="Gomez-Morales M.A."/>
            <person name="Tosini F."/>
            <person name="Sumanam S."/>
            <person name="Young N.D."/>
            <person name="Chang B.C."/>
            <person name="Robin G.B."/>
        </authorList>
    </citation>
    <scope>NUCLEOTIDE SEQUENCE [LARGE SCALE GENOMIC DNA]</scope>
    <source>
        <strain evidence="8">ISS534</strain>
    </source>
</reference>
<evidence type="ECO:0000256" key="6">
    <source>
        <dbReference type="RuleBase" id="RU004417"/>
    </source>
</evidence>
<comment type="similarity">
    <text evidence="1 5 6">Belongs to the Glu/Leu/Phe/Val dehydrogenases family.</text>
</comment>
<dbReference type="InterPro" id="IPR046346">
    <property type="entry name" value="Aminoacid_DH-like_N_sf"/>
</dbReference>
<dbReference type="Gene3D" id="3.40.50.720">
    <property type="entry name" value="NAD(P)-binding Rossmann-like Domain"/>
    <property type="match status" value="1"/>
</dbReference>
<feature type="domain" description="Glutamate/phenylalanine/leucine/valine/L-tryptophan dehydrogenase C-terminal" evidence="7">
    <location>
        <begin position="212"/>
        <end position="483"/>
    </location>
</feature>
<dbReference type="InterPro" id="IPR036291">
    <property type="entry name" value="NAD(P)-bd_dom_sf"/>
</dbReference>
<dbReference type="Pfam" id="PF00208">
    <property type="entry name" value="ELFV_dehydrog"/>
    <property type="match status" value="1"/>
</dbReference>
<evidence type="ECO:0000256" key="2">
    <source>
        <dbReference type="ARBA" id="ARBA00023002"/>
    </source>
</evidence>
<keyword evidence="9" id="KW-1185">Reference proteome</keyword>
<dbReference type="InterPro" id="IPR006097">
    <property type="entry name" value="Glu/Leu/Phe/Val/Trp_DH_dimer"/>
</dbReference>
<dbReference type="InterPro" id="IPR006096">
    <property type="entry name" value="Glu/Leu/Phe/Val/Trp_DH_C"/>
</dbReference>
<name>A0ABR3KUP2_TRISP</name>
<comment type="caution">
    <text evidence="8">The sequence shown here is derived from an EMBL/GenBank/DDBJ whole genome shotgun (WGS) entry which is preliminary data.</text>
</comment>
<accession>A0ABR3KUP2</accession>
<comment type="catalytic activity">
    <reaction evidence="3">
        <text>L-glutamate + NAD(+) + H2O = 2-oxoglutarate + NH4(+) + NADH + H(+)</text>
        <dbReference type="Rhea" id="RHEA:15133"/>
        <dbReference type="ChEBI" id="CHEBI:15377"/>
        <dbReference type="ChEBI" id="CHEBI:15378"/>
        <dbReference type="ChEBI" id="CHEBI:16810"/>
        <dbReference type="ChEBI" id="CHEBI:28938"/>
        <dbReference type="ChEBI" id="CHEBI:29985"/>
        <dbReference type="ChEBI" id="CHEBI:57540"/>
        <dbReference type="ChEBI" id="CHEBI:57945"/>
        <dbReference type="EC" id="1.4.1.3"/>
    </reaction>
</comment>
<dbReference type="PANTHER" id="PTHR11606:SF13">
    <property type="entry name" value="GLUTAMATE DEHYDROGENASE 1, MITOCHONDRIAL"/>
    <property type="match status" value="1"/>
</dbReference>
<evidence type="ECO:0000259" key="7">
    <source>
        <dbReference type="SMART" id="SM00839"/>
    </source>
</evidence>
<evidence type="ECO:0000256" key="4">
    <source>
        <dbReference type="ARBA" id="ARBA00048577"/>
    </source>
</evidence>
<dbReference type="Pfam" id="PF02812">
    <property type="entry name" value="ELFV_dehydrog_N"/>
    <property type="match status" value="1"/>
</dbReference>
<dbReference type="SMART" id="SM00839">
    <property type="entry name" value="ELFV_dehydrog"/>
    <property type="match status" value="1"/>
</dbReference>
<evidence type="ECO:0000256" key="1">
    <source>
        <dbReference type="ARBA" id="ARBA00006382"/>
    </source>
</evidence>
<dbReference type="InterPro" id="IPR033922">
    <property type="entry name" value="NAD_bind_Glu_DH"/>
</dbReference>
<evidence type="ECO:0000256" key="3">
    <source>
        <dbReference type="ARBA" id="ARBA00047867"/>
    </source>
</evidence>
<dbReference type="PRINTS" id="PR00082">
    <property type="entry name" value="GLFDHDRGNASE"/>
</dbReference>
<gene>
    <name evidence="8" type="ORF">TSPI_05100</name>
</gene>
<dbReference type="PANTHER" id="PTHR11606">
    <property type="entry name" value="GLUTAMATE DEHYDROGENASE"/>
    <property type="match status" value="1"/>
</dbReference>
<proteinExistence type="inferred from homology"/>
<dbReference type="InterPro" id="IPR006095">
    <property type="entry name" value="Glu/Leu/Phe/Val/Trp_DH"/>
</dbReference>
<protein>
    <recommendedName>
        <fullName evidence="5">Glutamate dehydrogenase</fullName>
    </recommendedName>
</protein>
<evidence type="ECO:0000256" key="5">
    <source>
        <dbReference type="PIRNR" id="PIRNR000185"/>
    </source>
</evidence>
<comment type="catalytic activity">
    <reaction evidence="4">
        <text>L-glutamate + NADP(+) + H2O = 2-oxoglutarate + NH4(+) + NADPH + H(+)</text>
        <dbReference type="Rhea" id="RHEA:11612"/>
        <dbReference type="ChEBI" id="CHEBI:15377"/>
        <dbReference type="ChEBI" id="CHEBI:15378"/>
        <dbReference type="ChEBI" id="CHEBI:16810"/>
        <dbReference type="ChEBI" id="CHEBI:28938"/>
        <dbReference type="ChEBI" id="CHEBI:29985"/>
        <dbReference type="ChEBI" id="CHEBI:57783"/>
        <dbReference type="ChEBI" id="CHEBI:58349"/>
        <dbReference type="EC" id="1.4.1.3"/>
    </reaction>
</comment>
<evidence type="ECO:0000313" key="8">
    <source>
        <dbReference type="EMBL" id="KAL1244343.1"/>
    </source>
</evidence>
<dbReference type="CDD" id="cd01076">
    <property type="entry name" value="NAD_bind_1_Glu_DH"/>
    <property type="match status" value="1"/>
</dbReference>
<sequence length="487" mass="54116">MEPIEEQLDPSYFSMIEHFFDRGCTVLEKFMETEIQFKKMTSEQKRSLILGILALIKKPTKMLYISFPIKRDNGELEIIEAWRCQHSEHRTPCKGGIRFAPNVSEDEVKALAALMTFKCAVVDVPFGGSKGAVRIDPKKYSENEIERITRRLTLEFSKKGFLGPGVDVPAPDMGTSAREMAWIADTYAMTVGHLDKDAYACTTGKPILMGGILGRTAATGLGVRHATSIFLKDNELVERIGITPGLAGKSVIVQGYGNVGSHTAKFFHEAGAKVIGIIEYNGSIYKSDGIDIPALESYFSDNGTIVGFPHADSYQPKEDLFYEQCDILIPAAIEKVITKKNAEKIKAKVVVEAANGPTTPAGDRILQQRNILWLKNLNHVSFGRLTFKYEKESNSLLLQSVQESLEKGLNMKNLSISPNEEFEKLIEGASEKDIVHSGLAYTMERSGMAIIETARKYNLGIDFRLAAYVMSIEKIFRSFLTSGYTFC</sequence>
<dbReference type="EMBL" id="JBEUSY010000136">
    <property type="protein sequence ID" value="KAL1244343.1"/>
    <property type="molecule type" value="Genomic_DNA"/>
</dbReference>
<dbReference type="SUPFAM" id="SSF53223">
    <property type="entry name" value="Aminoacid dehydrogenase-like, N-terminal domain"/>
    <property type="match status" value="1"/>
</dbReference>
<evidence type="ECO:0000313" key="9">
    <source>
        <dbReference type="Proteomes" id="UP001558632"/>
    </source>
</evidence>
<organism evidence="8 9">
    <name type="scientific">Trichinella spiralis</name>
    <name type="common">Trichina worm</name>
    <dbReference type="NCBI Taxonomy" id="6334"/>
    <lineage>
        <taxon>Eukaryota</taxon>
        <taxon>Metazoa</taxon>
        <taxon>Ecdysozoa</taxon>
        <taxon>Nematoda</taxon>
        <taxon>Enoplea</taxon>
        <taxon>Dorylaimia</taxon>
        <taxon>Trichinellida</taxon>
        <taxon>Trichinellidae</taxon>
        <taxon>Trichinella</taxon>
    </lineage>
</organism>
<dbReference type="Gene3D" id="3.40.50.10860">
    <property type="entry name" value="Leucine Dehydrogenase, chain A, domain 1"/>
    <property type="match status" value="1"/>
</dbReference>
<dbReference type="PIRSF" id="PIRSF000185">
    <property type="entry name" value="Glu_DH"/>
    <property type="match status" value="1"/>
</dbReference>
<dbReference type="Proteomes" id="UP001558632">
    <property type="component" value="Unassembled WGS sequence"/>
</dbReference>
<dbReference type="InterPro" id="IPR014362">
    <property type="entry name" value="Glu_DH"/>
</dbReference>